<accession>A0A1I2JEM7</accession>
<comment type="similarity">
    <text evidence="1">Belongs to the Fur family.</text>
</comment>
<dbReference type="Gene3D" id="3.30.1490.190">
    <property type="match status" value="1"/>
</dbReference>
<dbReference type="STRING" id="1003.SAMN04488541_105012"/>
<evidence type="ECO:0000256" key="5">
    <source>
        <dbReference type="ARBA" id="ARBA00023125"/>
    </source>
</evidence>
<proteinExistence type="inferred from homology"/>
<keyword evidence="5" id="KW-0238">DNA-binding</keyword>
<evidence type="ECO:0000256" key="2">
    <source>
        <dbReference type="ARBA" id="ARBA00022491"/>
    </source>
</evidence>
<evidence type="ECO:0000256" key="4">
    <source>
        <dbReference type="ARBA" id="ARBA00023015"/>
    </source>
</evidence>
<keyword evidence="6" id="KW-0804">Transcription</keyword>
<feature type="binding site" evidence="7">
    <location>
        <position position="137"/>
    </location>
    <ligand>
        <name>Zn(2+)</name>
        <dbReference type="ChEBI" id="CHEBI:29105"/>
    </ligand>
</feature>
<name>A0A1I2JEM7_9BACT</name>
<dbReference type="InterPro" id="IPR036388">
    <property type="entry name" value="WH-like_DNA-bd_sf"/>
</dbReference>
<dbReference type="GO" id="GO:0003700">
    <property type="term" value="F:DNA-binding transcription factor activity"/>
    <property type="evidence" value="ECO:0007669"/>
    <property type="project" value="InterPro"/>
</dbReference>
<evidence type="ECO:0000256" key="1">
    <source>
        <dbReference type="ARBA" id="ARBA00007957"/>
    </source>
</evidence>
<feature type="binding site" evidence="7">
    <location>
        <position position="134"/>
    </location>
    <ligand>
        <name>Zn(2+)</name>
        <dbReference type="ChEBI" id="CHEBI:29105"/>
    </ligand>
</feature>
<evidence type="ECO:0000313" key="9">
    <source>
        <dbReference type="Proteomes" id="UP000199513"/>
    </source>
</evidence>
<dbReference type="GO" id="GO:0045892">
    <property type="term" value="P:negative regulation of DNA-templated transcription"/>
    <property type="evidence" value="ECO:0007669"/>
    <property type="project" value="TreeGrafter"/>
</dbReference>
<dbReference type="GO" id="GO:1900376">
    <property type="term" value="P:regulation of secondary metabolite biosynthetic process"/>
    <property type="evidence" value="ECO:0007669"/>
    <property type="project" value="TreeGrafter"/>
</dbReference>
<evidence type="ECO:0000256" key="7">
    <source>
        <dbReference type="PIRSR" id="PIRSR602481-1"/>
    </source>
</evidence>
<evidence type="ECO:0000256" key="3">
    <source>
        <dbReference type="ARBA" id="ARBA00022833"/>
    </source>
</evidence>
<evidence type="ECO:0000313" key="8">
    <source>
        <dbReference type="EMBL" id="SFF53285.1"/>
    </source>
</evidence>
<sequence length="139" mass="15903">MGKVSENLLAEHQVRKTKIRLEILDFFLSKKYALSHGEIEEAIDPSYDRVTIYRTLKSFEEQGLIHKVLDESGTAKYALCADHCVGHKHHDSHVHFSCTKCGHTFCLEEVLIPEIKLPINYQLTGYNFLVQGICKDCPK</sequence>
<evidence type="ECO:0000256" key="6">
    <source>
        <dbReference type="ARBA" id="ARBA00023163"/>
    </source>
</evidence>
<feature type="binding site" evidence="7">
    <location>
        <position position="98"/>
    </location>
    <ligand>
        <name>Zn(2+)</name>
        <dbReference type="ChEBI" id="CHEBI:29105"/>
    </ligand>
</feature>
<dbReference type="EMBL" id="FONY01000050">
    <property type="protein sequence ID" value="SFF53285.1"/>
    <property type="molecule type" value="Genomic_DNA"/>
</dbReference>
<keyword evidence="3 7" id="KW-0862">Zinc</keyword>
<dbReference type="GO" id="GO:0000976">
    <property type="term" value="F:transcription cis-regulatory region binding"/>
    <property type="evidence" value="ECO:0007669"/>
    <property type="project" value="TreeGrafter"/>
</dbReference>
<dbReference type="InterPro" id="IPR002481">
    <property type="entry name" value="FUR"/>
</dbReference>
<keyword evidence="2" id="KW-0678">Repressor</keyword>
<reference evidence="8 9" key="1">
    <citation type="submission" date="2016-10" db="EMBL/GenBank/DDBJ databases">
        <authorList>
            <person name="de Groot N.N."/>
        </authorList>
    </citation>
    <scope>NUCLEOTIDE SEQUENCE [LARGE SCALE GENOMIC DNA]</scope>
    <source>
        <strain>GEY</strain>
        <strain evidence="9">DSM 9560</strain>
    </source>
</reference>
<dbReference type="PANTHER" id="PTHR33202:SF22">
    <property type="entry name" value="HYDROGEN PEROXIDE SENSITIVE REPRESSOR"/>
    <property type="match status" value="1"/>
</dbReference>
<dbReference type="InterPro" id="IPR036390">
    <property type="entry name" value="WH_DNA-bd_sf"/>
</dbReference>
<dbReference type="InterPro" id="IPR043135">
    <property type="entry name" value="Fur_C"/>
</dbReference>
<organism evidence="8 9">
    <name type="scientific">Thermoflexibacter ruber</name>
    <dbReference type="NCBI Taxonomy" id="1003"/>
    <lineage>
        <taxon>Bacteria</taxon>
        <taxon>Pseudomonadati</taxon>
        <taxon>Bacteroidota</taxon>
        <taxon>Cytophagia</taxon>
        <taxon>Cytophagales</taxon>
        <taxon>Thermoflexibacteraceae</taxon>
        <taxon>Thermoflexibacter</taxon>
    </lineage>
</organism>
<dbReference type="Pfam" id="PF01475">
    <property type="entry name" value="FUR"/>
    <property type="match status" value="1"/>
</dbReference>
<dbReference type="GO" id="GO:0008270">
    <property type="term" value="F:zinc ion binding"/>
    <property type="evidence" value="ECO:0007669"/>
    <property type="project" value="TreeGrafter"/>
</dbReference>
<dbReference type="RefSeq" id="WP_091549177.1">
    <property type="nucleotide sequence ID" value="NZ_FONY01000050.1"/>
</dbReference>
<keyword evidence="7" id="KW-0479">Metal-binding</keyword>
<feature type="binding site" evidence="7">
    <location>
        <position position="101"/>
    </location>
    <ligand>
        <name>Zn(2+)</name>
        <dbReference type="ChEBI" id="CHEBI:29105"/>
    </ligand>
</feature>
<dbReference type="SUPFAM" id="SSF46785">
    <property type="entry name" value="Winged helix' DNA-binding domain"/>
    <property type="match status" value="1"/>
</dbReference>
<comment type="cofactor">
    <cofactor evidence="7">
        <name>Zn(2+)</name>
        <dbReference type="ChEBI" id="CHEBI:29105"/>
    </cofactor>
    <text evidence="7">Binds 1 zinc ion per subunit.</text>
</comment>
<dbReference type="AlphaFoldDB" id="A0A1I2JEM7"/>
<protein>
    <submittedName>
        <fullName evidence="8">Fur family transcriptional regulator, ferric uptake regulator</fullName>
    </submittedName>
</protein>
<dbReference type="Gene3D" id="1.10.10.10">
    <property type="entry name" value="Winged helix-like DNA-binding domain superfamily/Winged helix DNA-binding domain"/>
    <property type="match status" value="1"/>
</dbReference>
<gene>
    <name evidence="8" type="ORF">SAMN04488541_105012</name>
</gene>
<keyword evidence="4" id="KW-0805">Transcription regulation</keyword>
<dbReference type="OrthoDB" id="594893at2"/>
<keyword evidence="9" id="KW-1185">Reference proteome</keyword>
<dbReference type="PANTHER" id="PTHR33202">
    <property type="entry name" value="ZINC UPTAKE REGULATION PROTEIN"/>
    <property type="match status" value="1"/>
</dbReference>
<dbReference type="Proteomes" id="UP000199513">
    <property type="component" value="Unassembled WGS sequence"/>
</dbReference>